<accession>A0A937X6R2</accession>
<keyword evidence="2" id="KW-0238">DNA-binding</keyword>
<protein>
    <submittedName>
        <fullName evidence="5">FadR family transcriptional regulator</fullName>
    </submittedName>
</protein>
<dbReference type="EMBL" id="VGJX01000273">
    <property type="protein sequence ID" value="MBM3274621.1"/>
    <property type="molecule type" value="Genomic_DNA"/>
</dbReference>
<evidence type="ECO:0000259" key="4">
    <source>
        <dbReference type="SMART" id="SM00895"/>
    </source>
</evidence>
<sequence length="185" mass="20402">AALARLEAEGLVRSRQGEGVRILPFQASAGLELLPWLLSYQGADAHLLAQFLELRRALAGEAVALACERADAAQIAQLEHLSELQDAEEIVEAFAARDLEFARVLLKAAGNLPMQLLLNTVERVYRSHHRLVGALLEDRPAVRQSYRAVIGLIRSRNANLAREAVRLALQKIDSRALRQLKSGED</sequence>
<dbReference type="Pfam" id="PF07729">
    <property type="entry name" value="FCD"/>
    <property type="match status" value="1"/>
</dbReference>
<dbReference type="Proteomes" id="UP000703893">
    <property type="component" value="Unassembled WGS sequence"/>
</dbReference>
<gene>
    <name evidence="5" type="ORF">FJZ00_05690</name>
</gene>
<dbReference type="InterPro" id="IPR008920">
    <property type="entry name" value="TF_FadR/GntR_C"/>
</dbReference>
<dbReference type="AlphaFoldDB" id="A0A937X6R2"/>
<name>A0A937X6R2_9BACT</name>
<dbReference type="PANTHER" id="PTHR43537:SF5">
    <property type="entry name" value="UXU OPERON TRANSCRIPTIONAL REGULATOR"/>
    <property type="match status" value="1"/>
</dbReference>
<reference evidence="5 6" key="1">
    <citation type="submission" date="2019-03" db="EMBL/GenBank/DDBJ databases">
        <title>Lake Tanganyika Metagenome-Assembled Genomes (MAGs).</title>
        <authorList>
            <person name="Tran P."/>
        </authorList>
    </citation>
    <scope>NUCLEOTIDE SEQUENCE [LARGE SCALE GENOMIC DNA]</scope>
    <source>
        <strain evidence="5">K_DeepCast_65m_m2_236</strain>
    </source>
</reference>
<evidence type="ECO:0000313" key="5">
    <source>
        <dbReference type="EMBL" id="MBM3274621.1"/>
    </source>
</evidence>
<evidence type="ECO:0000256" key="2">
    <source>
        <dbReference type="ARBA" id="ARBA00023125"/>
    </source>
</evidence>
<dbReference type="GO" id="GO:0003677">
    <property type="term" value="F:DNA binding"/>
    <property type="evidence" value="ECO:0007669"/>
    <property type="project" value="UniProtKB-KW"/>
</dbReference>
<dbReference type="Gene3D" id="1.20.120.530">
    <property type="entry name" value="GntR ligand-binding domain-like"/>
    <property type="match status" value="1"/>
</dbReference>
<comment type="caution">
    <text evidence="5">The sequence shown here is derived from an EMBL/GenBank/DDBJ whole genome shotgun (WGS) entry which is preliminary data.</text>
</comment>
<feature type="domain" description="GntR C-terminal" evidence="4">
    <location>
        <begin position="50"/>
        <end position="171"/>
    </location>
</feature>
<dbReference type="PANTHER" id="PTHR43537">
    <property type="entry name" value="TRANSCRIPTIONAL REGULATOR, GNTR FAMILY"/>
    <property type="match status" value="1"/>
</dbReference>
<evidence type="ECO:0000313" key="6">
    <source>
        <dbReference type="Proteomes" id="UP000703893"/>
    </source>
</evidence>
<dbReference type="SMART" id="SM00895">
    <property type="entry name" value="FCD"/>
    <property type="match status" value="1"/>
</dbReference>
<proteinExistence type="predicted"/>
<dbReference type="SUPFAM" id="SSF48008">
    <property type="entry name" value="GntR ligand-binding domain-like"/>
    <property type="match status" value="1"/>
</dbReference>
<organism evidence="5 6">
    <name type="scientific">Candidatus Tanganyikabacteria bacterium</name>
    <dbReference type="NCBI Taxonomy" id="2961651"/>
    <lineage>
        <taxon>Bacteria</taxon>
        <taxon>Bacillati</taxon>
        <taxon>Candidatus Sericytochromatia</taxon>
        <taxon>Candidatus Tanganyikabacteria</taxon>
    </lineage>
</organism>
<keyword evidence="3" id="KW-0804">Transcription</keyword>
<evidence type="ECO:0000256" key="3">
    <source>
        <dbReference type="ARBA" id="ARBA00023163"/>
    </source>
</evidence>
<keyword evidence="1" id="KW-0805">Transcription regulation</keyword>
<evidence type="ECO:0000256" key="1">
    <source>
        <dbReference type="ARBA" id="ARBA00023015"/>
    </source>
</evidence>
<dbReference type="InterPro" id="IPR011711">
    <property type="entry name" value="GntR_C"/>
</dbReference>
<feature type="non-terminal residue" evidence="5">
    <location>
        <position position="1"/>
    </location>
</feature>